<dbReference type="PANTHER" id="PTHR33164:SF95">
    <property type="entry name" value="TRANSCRIPTIONAL REGULATOR"/>
    <property type="match status" value="1"/>
</dbReference>
<dbReference type="STRING" id="463040.CAL15_12575"/>
<accession>A0A1W6ZCT4</accession>
<name>A0A1W6ZCT4_9BORD</name>
<dbReference type="OrthoDB" id="4549026at2"/>
<dbReference type="RefSeq" id="WP_086078903.1">
    <property type="nucleotide sequence ID" value="NZ_CP021111.1"/>
</dbReference>
<dbReference type="AlphaFoldDB" id="A0A1W6ZCT4"/>
<dbReference type="PROSITE" id="PS50995">
    <property type="entry name" value="HTH_MARR_2"/>
    <property type="match status" value="1"/>
</dbReference>
<proteinExistence type="predicted"/>
<dbReference type="SUPFAM" id="SSF46785">
    <property type="entry name" value="Winged helix' DNA-binding domain"/>
    <property type="match status" value="1"/>
</dbReference>
<dbReference type="Gene3D" id="1.10.10.10">
    <property type="entry name" value="Winged helix-like DNA-binding domain superfamily/Winged helix DNA-binding domain"/>
    <property type="match status" value="1"/>
</dbReference>
<gene>
    <name evidence="2" type="ORF">CAL15_12575</name>
</gene>
<dbReference type="InterPro" id="IPR036388">
    <property type="entry name" value="WH-like_DNA-bd_sf"/>
</dbReference>
<dbReference type="Proteomes" id="UP000194161">
    <property type="component" value="Chromosome"/>
</dbReference>
<dbReference type="InterPro" id="IPR000835">
    <property type="entry name" value="HTH_MarR-typ"/>
</dbReference>
<evidence type="ECO:0000313" key="2">
    <source>
        <dbReference type="EMBL" id="ARP95139.1"/>
    </source>
</evidence>
<dbReference type="Pfam" id="PF01047">
    <property type="entry name" value="MarR"/>
    <property type="match status" value="1"/>
</dbReference>
<reference evidence="2 3" key="1">
    <citation type="submission" date="2017-05" db="EMBL/GenBank/DDBJ databases">
        <title>Complete and WGS of Bordetella genogroups.</title>
        <authorList>
            <person name="Spilker T."/>
            <person name="LiPuma J."/>
        </authorList>
    </citation>
    <scope>NUCLEOTIDE SEQUENCE [LARGE SCALE GENOMIC DNA]</scope>
    <source>
        <strain evidence="2 3">AU7206</strain>
    </source>
</reference>
<feature type="domain" description="HTH marR-type" evidence="1">
    <location>
        <begin position="39"/>
        <end position="168"/>
    </location>
</feature>
<dbReference type="SMART" id="SM00347">
    <property type="entry name" value="HTH_MARR"/>
    <property type="match status" value="1"/>
</dbReference>
<keyword evidence="3" id="KW-1185">Reference proteome</keyword>
<dbReference type="KEGG" id="bgm:CAL15_12575"/>
<organism evidence="2 3">
    <name type="scientific">Bordetella genomosp. 13</name>
    <dbReference type="NCBI Taxonomy" id="463040"/>
    <lineage>
        <taxon>Bacteria</taxon>
        <taxon>Pseudomonadati</taxon>
        <taxon>Pseudomonadota</taxon>
        <taxon>Betaproteobacteria</taxon>
        <taxon>Burkholderiales</taxon>
        <taxon>Alcaligenaceae</taxon>
        <taxon>Bordetella</taxon>
    </lineage>
</organism>
<dbReference type="GO" id="GO:0003700">
    <property type="term" value="F:DNA-binding transcription factor activity"/>
    <property type="evidence" value="ECO:0007669"/>
    <property type="project" value="InterPro"/>
</dbReference>
<protein>
    <submittedName>
        <fullName evidence="2">MarR family transcriptional regulator</fullName>
    </submittedName>
</protein>
<dbReference type="GO" id="GO:0006950">
    <property type="term" value="P:response to stress"/>
    <property type="evidence" value="ECO:0007669"/>
    <property type="project" value="TreeGrafter"/>
</dbReference>
<dbReference type="InterPro" id="IPR036390">
    <property type="entry name" value="WH_DNA-bd_sf"/>
</dbReference>
<sequence length="181" mass="20674">MASPKKKIVVARKSAARKARPHIAEDAGDAAREVLWERPGFLVRRLNQIHYAMFFEECHTQNITPVQYGILTALSVVPWMDQTEIGMDLGLDRTTTADVVKRLQERGLIERRINPEDKRSRQAKLTKSGIQIVEELHAGMARAQERLLEPLTARNREVFMRLLGTLVEANNQYGRTVLRAF</sequence>
<evidence type="ECO:0000259" key="1">
    <source>
        <dbReference type="PROSITE" id="PS50995"/>
    </source>
</evidence>
<evidence type="ECO:0000313" key="3">
    <source>
        <dbReference type="Proteomes" id="UP000194161"/>
    </source>
</evidence>
<dbReference type="InterPro" id="IPR039422">
    <property type="entry name" value="MarR/SlyA-like"/>
</dbReference>
<dbReference type="EMBL" id="CP021111">
    <property type="protein sequence ID" value="ARP95139.1"/>
    <property type="molecule type" value="Genomic_DNA"/>
</dbReference>
<dbReference type="PANTHER" id="PTHR33164">
    <property type="entry name" value="TRANSCRIPTIONAL REGULATOR, MARR FAMILY"/>
    <property type="match status" value="1"/>
</dbReference>
<dbReference type="PRINTS" id="PR00598">
    <property type="entry name" value="HTHMARR"/>
</dbReference>